<evidence type="ECO:0000313" key="3">
    <source>
        <dbReference type="Proteomes" id="UP000618240"/>
    </source>
</evidence>
<evidence type="ECO:0000256" key="1">
    <source>
        <dbReference type="SAM" id="SignalP"/>
    </source>
</evidence>
<gene>
    <name evidence="2" type="ORF">JI747_017695</name>
</gene>
<keyword evidence="1" id="KW-0732">Signal</keyword>
<dbReference type="EMBL" id="JAERSE020000005">
    <property type="protein sequence ID" value="MCA6069003.1"/>
    <property type="molecule type" value="Genomic_DNA"/>
</dbReference>
<evidence type="ECO:0000313" key="2">
    <source>
        <dbReference type="EMBL" id="MCA6069003.1"/>
    </source>
</evidence>
<sequence>MKKNYALGLLLLAAMLLFLHSCRNDYLQDQAESYSNASKFQLTSRRISLNEAKHKAKLIPELNKAEAKIKAKVISNINGKVISYGNGVSIDTDDVIYIEKGPDIHSYTFHINRENASEDAPVENLLLSPLPDGTYREFLVSYYLFPLPKSRS</sequence>
<protein>
    <submittedName>
        <fullName evidence="2">Uncharacterized protein</fullName>
    </submittedName>
</protein>
<feature type="signal peptide" evidence="1">
    <location>
        <begin position="1"/>
        <end position="23"/>
    </location>
</feature>
<proteinExistence type="predicted"/>
<name>A0ABS8A692_9FLAO</name>
<organism evidence="2 3">
    <name type="scientific">Chryseobacterium tagetis</name>
    <dbReference type="NCBI Taxonomy" id="2801334"/>
    <lineage>
        <taxon>Bacteria</taxon>
        <taxon>Pseudomonadati</taxon>
        <taxon>Bacteroidota</taxon>
        <taxon>Flavobacteriia</taxon>
        <taxon>Flavobacteriales</taxon>
        <taxon>Weeksellaceae</taxon>
        <taxon>Chryseobacterium group</taxon>
        <taxon>Chryseobacterium</taxon>
    </lineage>
</organism>
<accession>A0ABS8A692</accession>
<reference evidence="2 3" key="1">
    <citation type="submission" date="2021-09" db="EMBL/GenBank/DDBJ databases">
        <title>Genome sequencing and assembly of Chryseobacterium sp. RG1.</title>
        <authorList>
            <person name="Chhetri G."/>
        </authorList>
    </citation>
    <scope>NUCLEOTIDE SEQUENCE [LARGE SCALE GENOMIC DNA]</scope>
    <source>
        <strain evidence="2 3">RG1</strain>
    </source>
</reference>
<dbReference type="Proteomes" id="UP000618240">
    <property type="component" value="Unassembled WGS sequence"/>
</dbReference>
<keyword evidence="3" id="KW-1185">Reference proteome</keyword>
<comment type="caution">
    <text evidence="2">The sequence shown here is derived from an EMBL/GenBank/DDBJ whole genome shotgun (WGS) entry which is preliminary data.</text>
</comment>
<dbReference type="RefSeq" id="WP_225690201.1">
    <property type="nucleotide sequence ID" value="NZ_JAERSE020000005.1"/>
</dbReference>
<feature type="chain" id="PRO_5045522468" evidence="1">
    <location>
        <begin position="24"/>
        <end position="152"/>
    </location>
</feature>